<comment type="subcellular location">
    <subcellularLocation>
        <location evidence="1">Membrane</location>
        <topology evidence="1">Multi-pass membrane protein</topology>
    </subcellularLocation>
</comment>
<dbReference type="AlphaFoldDB" id="A0AAD1Y488"/>
<dbReference type="PIRSF" id="PIRSF001293">
    <property type="entry name" value="ATP6V0A1"/>
    <property type="match status" value="1"/>
</dbReference>
<dbReference type="PANTHER" id="PTHR11629:SF63">
    <property type="entry name" value="V-TYPE PROTON ATPASE SUBUNIT A"/>
    <property type="match status" value="1"/>
</dbReference>
<comment type="function">
    <text evidence="9">Essential component of the vacuolar proton pump (V-ATPase), a multimeric enzyme that catalyzes the translocation of protons across the membranes. Required for assembly and activity of the V-ATPase.</text>
</comment>
<evidence type="ECO:0000313" key="13">
    <source>
        <dbReference type="Proteomes" id="UP001295684"/>
    </source>
</evidence>
<evidence type="ECO:0000256" key="5">
    <source>
        <dbReference type="ARBA" id="ARBA00022781"/>
    </source>
</evidence>
<keyword evidence="3 9" id="KW-0813">Transport</keyword>
<dbReference type="GO" id="GO:0007035">
    <property type="term" value="P:vacuolar acidification"/>
    <property type="evidence" value="ECO:0007669"/>
    <property type="project" value="TreeGrafter"/>
</dbReference>
<comment type="caution">
    <text evidence="12">The sequence shown here is derived from an EMBL/GenBank/DDBJ whole genome shotgun (WGS) entry which is preliminary data.</text>
</comment>
<comment type="similarity">
    <text evidence="2 9">Belongs to the V-ATPase 116 kDa subunit family.</text>
</comment>
<evidence type="ECO:0000256" key="3">
    <source>
        <dbReference type="ARBA" id="ARBA00022448"/>
    </source>
</evidence>
<keyword evidence="7 9" id="KW-0406">Ion transport</keyword>
<feature type="transmembrane region" description="Helical" evidence="9">
    <location>
        <begin position="554"/>
        <end position="572"/>
    </location>
</feature>
<name>A0AAD1Y488_EUPCR</name>
<feature type="transmembrane region" description="Helical" evidence="9">
    <location>
        <begin position="584"/>
        <end position="606"/>
    </location>
</feature>
<dbReference type="GO" id="GO:0000220">
    <property type="term" value="C:vacuolar proton-transporting V-type ATPase, V0 domain"/>
    <property type="evidence" value="ECO:0007669"/>
    <property type="project" value="InterPro"/>
</dbReference>
<organism evidence="12 13">
    <name type="scientific">Euplotes crassus</name>
    <dbReference type="NCBI Taxonomy" id="5936"/>
    <lineage>
        <taxon>Eukaryota</taxon>
        <taxon>Sar</taxon>
        <taxon>Alveolata</taxon>
        <taxon>Ciliophora</taxon>
        <taxon>Intramacronucleata</taxon>
        <taxon>Spirotrichea</taxon>
        <taxon>Hypotrichia</taxon>
        <taxon>Euplotida</taxon>
        <taxon>Euplotidae</taxon>
        <taxon>Moneuplotes</taxon>
    </lineage>
</organism>
<evidence type="ECO:0000256" key="7">
    <source>
        <dbReference type="ARBA" id="ARBA00023065"/>
    </source>
</evidence>
<keyword evidence="5 9" id="KW-0375">Hydrogen ion transport</keyword>
<dbReference type="GO" id="GO:0046961">
    <property type="term" value="F:proton-transporting ATPase activity, rotational mechanism"/>
    <property type="evidence" value="ECO:0007669"/>
    <property type="project" value="InterPro"/>
</dbReference>
<keyword evidence="6 9" id="KW-1133">Transmembrane helix</keyword>
<feature type="transmembrane region" description="Helical" evidence="9">
    <location>
        <begin position="481"/>
        <end position="499"/>
    </location>
</feature>
<feature type="transmembrane region" description="Helical" evidence="9">
    <location>
        <begin position="647"/>
        <end position="665"/>
    </location>
</feature>
<evidence type="ECO:0000256" key="2">
    <source>
        <dbReference type="ARBA" id="ARBA00009904"/>
    </source>
</evidence>
<dbReference type="InterPro" id="IPR002490">
    <property type="entry name" value="V-ATPase_116kDa_su"/>
</dbReference>
<feature type="transmembrane region" description="Helical" evidence="9">
    <location>
        <begin position="822"/>
        <end position="842"/>
    </location>
</feature>
<dbReference type="PANTHER" id="PTHR11629">
    <property type="entry name" value="VACUOLAR PROTON ATPASES"/>
    <property type="match status" value="1"/>
</dbReference>
<evidence type="ECO:0000256" key="1">
    <source>
        <dbReference type="ARBA" id="ARBA00004141"/>
    </source>
</evidence>
<evidence type="ECO:0000256" key="4">
    <source>
        <dbReference type="ARBA" id="ARBA00022692"/>
    </source>
</evidence>
<evidence type="ECO:0000256" key="9">
    <source>
        <dbReference type="RuleBase" id="RU361189"/>
    </source>
</evidence>
<evidence type="ECO:0000256" key="8">
    <source>
        <dbReference type="ARBA" id="ARBA00023136"/>
    </source>
</evidence>
<dbReference type="EMBL" id="CAMPGE010026682">
    <property type="protein sequence ID" value="CAI2384354.1"/>
    <property type="molecule type" value="Genomic_DNA"/>
</dbReference>
<keyword evidence="10" id="KW-0175">Coiled coil</keyword>
<evidence type="ECO:0000313" key="12">
    <source>
        <dbReference type="EMBL" id="CAI2384354.1"/>
    </source>
</evidence>
<dbReference type="Pfam" id="PF01496">
    <property type="entry name" value="V_ATPase_I"/>
    <property type="match status" value="1"/>
</dbReference>
<evidence type="ECO:0000256" key="10">
    <source>
        <dbReference type="SAM" id="Coils"/>
    </source>
</evidence>
<feature type="coiled-coil region" evidence="10">
    <location>
        <begin position="287"/>
        <end position="321"/>
    </location>
</feature>
<dbReference type="GO" id="GO:0051117">
    <property type="term" value="F:ATPase binding"/>
    <property type="evidence" value="ECO:0007669"/>
    <property type="project" value="TreeGrafter"/>
</dbReference>
<sequence length="885" mass="102674">MGLFRSENLYLCKTTMTKDSTYESIKQLGRLSMVSFVDLNINEQVYDLPYAKEVNRCNETLRSIENILQECERLNIPLKSPSSINEYYMAQNGLSQVMKVAEHRLFDVIEEDVQKYDEFLSSQTKSLRGIKNDYDLLQDYHEALHTAAQLLAKQPANKGKWSFMNRSSALEKVSEKDNEDSKDYSNKKNNEDDDIGFQIKIGHIIGTIDTEDSFNFKRLIFRATRGNALIQVKDIKPKKIKPTKNQRSSFLITFQEGFSMREKLQRITQSFGARLYDYPDQDFFKVIEDLKTKMVDTKRLLKDSNRELRNYLIRLNDLEQKEIEGNSHFYGISTLPMYKMLVQIEQQIYRNMNCLKSIDNGNVQYGFIWSTVKADQIESELNKKGVFLRELHFEDINNHEFETPTLFKTNAFTGQFHSIVETYGIPKYKEVNPSLFTIISFPFLFGVMFGDIGHGGLLFLASSALCLFGENIQALKPIYNARYLLLLMGLFSFFCGFMYNDFMSIPIEMNASCFTKGLKTYRLRPDCVYPFGIDPKWYVATNELTFMNSFKMKLAVILGVAQMLLGIFLRFFNAHDFCDYVEFIAQFVVMCCWFGYMNVLIIAKWLTHYPDTSQAPGIIASMIDMFLKFGACEKTPIISDVSGTEQIQIILLIVSFTCIPIMLFLRPLIACISGSHTEKKQGYNKFEDEEEYEGFQAEERKLEQQHRNFDVQNSNEENKQQIADDGSHRVMGDNGSREMQDRDRHHEQMANLRKVLKIEDHGHSMEELFVHQLIETIEFVLGTVSNTASYLRLWALSLAHSQLADVFYEKTLVMGLEYKSPLMLFFLQQLFWVATLGVLMSMDSMECFLHTLRLHWVEFQNKFYKGTGTKFTPLSFTQVSISNED</sequence>
<proteinExistence type="inferred from homology"/>
<dbReference type="Proteomes" id="UP001295684">
    <property type="component" value="Unassembled WGS sequence"/>
</dbReference>
<evidence type="ECO:0000256" key="11">
    <source>
        <dbReference type="SAM" id="MobiDB-lite"/>
    </source>
</evidence>
<reference evidence="12" key="1">
    <citation type="submission" date="2023-07" db="EMBL/GenBank/DDBJ databases">
        <authorList>
            <consortium name="AG Swart"/>
            <person name="Singh M."/>
            <person name="Singh A."/>
            <person name="Seah K."/>
            <person name="Emmerich C."/>
        </authorList>
    </citation>
    <scope>NUCLEOTIDE SEQUENCE</scope>
    <source>
        <strain evidence="12">DP1</strain>
    </source>
</reference>
<keyword evidence="13" id="KW-1185">Reference proteome</keyword>
<feature type="transmembrane region" description="Helical" evidence="9">
    <location>
        <begin position="443"/>
        <end position="469"/>
    </location>
</feature>
<feature type="compositionally biased region" description="Basic and acidic residues" evidence="11">
    <location>
        <begin position="725"/>
        <end position="745"/>
    </location>
</feature>
<feature type="region of interest" description="Disordered" evidence="11">
    <location>
        <begin position="710"/>
        <end position="745"/>
    </location>
</feature>
<dbReference type="InterPro" id="IPR026028">
    <property type="entry name" value="V-type_ATPase_116kDa_su_euka"/>
</dbReference>
<accession>A0AAD1Y488</accession>
<keyword evidence="8 9" id="KW-0472">Membrane</keyword>
<evidence type="ECO:0000256" key="6">
    <source>
        <dbReference type="ARBA" id="ARBA00022989"/>
    </source>
</evidence>
<keyword evidence="4 9" id="KW-0812">Transmembrane</keyword>
<protein>
    <recommendedName>
        <fullName evidence="9">V-type proton ATPase subunit a</fullName>
    </recommendedName>
</protein>
<gene>
    <name evidence="12" type="ORF">ECRASSUSDP1_LOCUS25879</name>
</gene>